<sequence>MLPRALSALALCLATAYAQAAAPLGDAGAMPSHAPVRAATTAAAAPAPVAMIAAADAAPAHPYAQAHSMAQMNPDVVRALIAADQETTLAAPMAGRITELHMSLGSSFAAGDTLLAFDCAESLARAKIARAELKGARENYQAKSRLRALKAAGDVEVNLASASVDKGVGQLELSQAQAEECAVKAPFDGRVARLHVKQYQGVNLGAPLADIISDGPLKLRINAPSRWLKTLKPGMAFQVTVDETGRSYPAKVSAIGARVDAAAQAVEIEGRFDGSFPELLAGMSGTVHFPEIQ</sequence>
<feature type="chain" id="PRO_5045888312" evidence="2">
    <location>
        <begin position="21"/>
        <end position="293"/>
    </location>
</feature>
<comment type="similarity">
    <text evidence="1">Belongs to the membrane fusion protein (MFP) (TC 8.A.1) family.</text>
</comment>
<evidence type="ECO:0000313" key="3">
    <source>
        <dbReference type="EMBL" id="MFC4199918.1"/>
    </source>
</evidence>
<feature type="signal peptide" evidence="2">
    <location>
        <begin position="1"/>
        <end position="20"/>
    </location>
</feature>
<comment type="caution">
    <text evidence="3">The sequence shown here is derived from an EMBL/GenBank/DDBJ whole genome shotgun (WGS) entry which is preliminary data.</text>
</comment>
<dbReference type="EMBL" id="JBHSBV010000001">
    <property type="protein sequence ID" value="MFC4199918.1"/>
    <property type="molecule type" value="Genomic_DNA"/>
</dbReference>
<reference evidence="4" key="1">
    <citation type="journal article" date="2019" name="Int. J. Syst. Evol. Microbiol.">
        <title>The Global Catalogue of Microorganisms (GCM) 10K type strain sequencing project: providing services to taxonomists for standard genome sequencing and annotation.</title>
        <authorList>
            <consortium name="The Broad Institute Genomics Platform"/>
            <consortium name="The Broad Institute Genome Sequencing Center for Infectious Disease"/>
            <person name="Wu L."/>
            <person name="Ma J."/>
        </authorList>
    </citation>
    <scope>NUCLEOTIDE SEQUENCE [LARGE SCALE GENOMIC DNA]</scope>
    <source>
        <strain evidence="4">LMG 24813</strain>
    </source>
</reference>
<dbReference type="RefSeq" id="WP_217962397.1">
    <property type="nucleotide sequence ID" value="NZ_JAHTBN010000001.1"/>
</dbReference>
<gene>
    <name evidence="3" type="ORF">ACFOY1_03030</name>
</gene>
<evidence type="ECO:0000256" key="2">
    <source>
        <dbReference type="SAM" id="SignalP"/>
    </source>
</evidence>
<protein>
    <submittedName>
        <fullName evidence="3">Efflux RND transporter periplasmic adaptor subunit</fullName>
    </submittedName>
</protein>
<organism evidence="3 4">
    <name type="scientific">Candidimonas humi</name>
    <dbReference type="NCBI Taxonomy" id="683355"/>
    <lineage>
        <taxon>Bacteria</taxon>
        <taxon>Pseudomonadati</taxon>
        <taxon>Pseudomonadota</taxon>
        <taxon>Betaproteobacteria</taxon>
        <taxon>Burkholderiales</taxon>
        <taxon>Alcaligenaceae</taxon>
        <taxon>Candidimonas</taxon>
    </lineage>
</organism>
<dbReference type="PANTHER" id="PTHR30469">
    <property type="entry name" value="MULTIDRUG RESISTANCE PROTEIN MDTA"/>
    <property type="match status" value="1"/>
</dbReference>
<evidence type="ECO:0000256" key="1">
    <source>
        <dbReference type="ARBA" id="ARBA00009477"/>
    </source>
</evidence>
<dbReference type="NCBIfam" id="TIGR01730">
    <property type="entry name" value="RND_mfp"/>
    <property type="match status" value="1"/>
</dbReference>
<proteinExistence type="inferred from homology"/>
<dbReference type="Proteomes" id="UP001595848">
    <property type="component" value="Unassembled WGS sequence"/>
</dbReference>
<keyword evidence="2" id="KW-0732">Signal</keyword>
<keyword evidence="4" id="KW-1185">Reference proteome</keyword>
<dbReference type="InterPro" id="IPR006143">
    <property type="entry name" value="RND_pump_MFP"/>
</dbReference>
<evidence type="ECO:0000313" key="4">
    <source>
        <dbReference type="Proteomes" id="UP001595848"/>
    </source>
</evidence>
<name>A0ABV8NVI8_9BURK</name>
<dbReference type="PANTHER" id="PTHR30469:SF29">
    <property type="entry name" value="BLR2860 PROTEIN"/>
    <property type="match status" value="1"/>
</dbReference>
<accession>A0ABV8NVI8</accession>